<evidence type="ECO:0000256" key="1">
    <source>
        <dbReference type="SAM" id="MobiDB-lite"/>
    </source>
</evidence>
<evidence type="ECO:0000313" key="3">
    <source>
        <dbReference type="Proteomes" id="UP000886653"/>
    </source>
</evidence>
<keyword evidence="3" id="KW-1185">Reference proteome</keyword>
<accession>A0A9P6TDE0</accession>
<dbReference type="Proteomes" id="UP000886653">
    <property type="component" value="Unassembled WGS sequence"/>
</dbReference>
<sequence length="355" mass="38724">MVNAKPDLGFGAFKTPTIVFLILKVFLLYSQFTALKVQSRIIPMNPLFRSNQFFLRNSHLSILIKTIYIDQTVAADEGIAKASIRIKNATKRKGEKAPSTITEAIVTANTDASTDHGNGTSQSQETGEESEVARALVRSYRAKKVNPLVRVETPRDLRSGTMAQRDIDISNMINERCKGCLSLDTLTGTRTLSHAYEVVSSQEPGFRWLFATTQNSTYASSAVTNEETLDNVRVMNKSQETDEARIQKSSTKPATLLIDNANEGSDVDVGQDEGQVSVRDDNFGPTSTYVDLLGADAARSTSRAAQIGGLLQQPRQSLDEAHCNNPDSNELIIEEAVRAISSGNIGLGALRAIMH</sequence>
<proteinExistence type="predicted"/>
<evidence type="ECO:0000313" key="2">
    <source>
        <dbReference type="EMBL" id="KAG0146618.1"/>
    </source>
</evidence>
<organism evidence="2 3">
    <name type="scientific">Cronartium quercuum f. sp. fusiforme G11</name>
    <dbReference type="NCBI Taxonomy" id="708437"/>
    <lineage>
        <taxon>Eukaryota</taxon>
        <taxon>Fungi</taxon>
        <taxon>Dikarya</taxon>
        <taxon>Basidiomycota</taxon>
        <taxon>Pucciniomycotina</taxon>
        <taxon>Pucciniomycetes</taxon>
        <taxon>Pucciniales</taxon>
        <taxon>Coleosporiaceae</taxon>
        <taxon>Cronartium</taxon>
    </lineage>
</organism>
<gene>
    <name evidence="2" type="ORF">CROQUDRAFT_92434</name>
</gene>
<comment type="caution">
    <text evidence="2">The sequence shown here is derived from an EMBL/GenBank/DDBJ whole genome shotgun (WGS) entry which is preliminary data.</text>
</comment>
<feature type="compositionally biased region" description="Polar residues" evidence="1">
    <location>
        <begin position="107"/>
        <end position="118"/>
    </location>
</feature>
<dbReference type="EMBL" id="MU167258">
    <property type="protein sequence ID" value="KAG0146618.1"/>
    <property type="molecule type" value="Genomic_DNA"/>
</dbReference>
<protein>
    <submittedName>
        <fullName evidence="2">Uncharacterized protein</fullName>
    </submittedName>
</protein>
<reference evidence="2" key="1">
    <citation type="submission" date="2013-11" db="EMBL/GenBank/DDBJ databases">
        <title>Genome sequence of the fusiform rust pathogen reveals effectors for host alternation and coevolution with pine.</title>
        <authorList>
            <consortium name="DOE Joint Genome Institute"/>
            <person name="Smith K."/>
            <person name="Pendleton A."/>
            <person name="Kubisiak T."/>
            <person name="Anderson C."/>
            <person name="Salamov A."/>
            <person name="Aerts A."/>
            <person name="Riley R."/>
            <person name="Clum A."/>
            <person name="Lindquist E."/>
            <person name="Ence D."/>
            <person name="Campbell M."/>
            <person name="Kronenberg Z."/>
            <person name="Feau N."/>
            <person name="Dhillon B."/>
            <person name="Hamelin R."/>
            <person name="Burleigh J."/>
            <person name="Smith J."/>
            <person name="Yandell M."/>
            <person name="Nelson C."/>
            <person name="Grigoriev I."/>
            <person name="Davis J."/>
        </authorList>
    </citation>
    <scope>NUCLEOTIDE SEQUENCE</scope>
    <source>
        <strain evidence="2">G11</strain>
    </source>
</reference>
<dbReference type="AlphaFoldDB" id="A0A9P6TDE0"/>
<feature type="region of interest" description="Disordered" evidence="1">
    <location>
        <begin position="107"/>
        <end position="132"/>
    </location>
</feature>
<name>A0A9P6TDE0_9BASI</name>